<evidence type="ECO:0000256" key="1">
    <source>
        <dbReference type="ARBA" id="ARBA00008356"/>
    </source>
</evidence>
<dbReference type="GO" id="GO:0000076">
    <property type="term" value="P:DNA replication checkpoint signaling"/>
    <property type="evidence" value="ECO:0007669"/>
    <property type="project" value="TreeGrafter"/>
</dbReference>
<dbReference type="PANTHER" id="PTHR28637:SF1">
    <property type="entry name" value="DNA REPLICATION FACTOR CDT1"/>
    <property type="match status" value="1"/>
</dbReference>
<evidence type="ECO:0000259" key="3">
    <source>
        <dbReference type="Pfam" id="PF08839"/>
    </source>
</evidence>
<reference evidence="6" key="1">
    <citation type="journal article" date="2019" name="IScience">
        <title>Narwhal Genome Reveals Long-Term Low Genetic Diversity despite Current Large Abundance Size.</title>
        <authorList>
            <person name="Westbury M.V."/>
            <person name="Petersen B."/>
            <person name="Garde E."/>
            <person name="Heide-Jorgensen M.P."/>
            <person name="Lorenzen E.D."/>
        </authorList>
    </citation>
    <scope>NUCLEOTIDE SEQUENCE [LARGE SCALE GENOMIC DNA]</scope>
</reference>
<proteinExistence type="inferred from homology"/>
<name>A0A4U1FTE2_MONMO</name>
<feature type="domain" description="CDT1 Geminin-binding" evidence="3">
    <location>
        <begin position="1"/>
        <end position="29"/>
    </location>
</feature>
<dbReference type="PANTHER" id="PTHR28637">
    <property type="entry name" value="DNA REPLICATION FACTOR CDT1"/>
    <property type="match status" value="1"/>
</dbReference>
<dbReference type="InterPro" id="IPR032054">
    <property type="entry name" value="Cdt1_C"/>
</dbReference>
<gene>
    <name evidence="5" type="ORF">EI555_019220</name>
</gene>
<evidence type="ECO:0000259" key="4">
    <source>
        <dbReference type="Pfam" id="PF16679"/>
    </source>
</evidence>
<dbReference type="Pfam" id="PF16679">
    <property type="entry name" value="CDT1_C"/>
    <property type="match status" value="1"/>
</dbReference>
<organism evidence="5 6">
    <name type="scientific">Monodon monoceros</name>
    <name type="common">Narwhal</name>
    <name type="synonym">Ceratodon monodon</name>
    <dbReference type="NCBI Taxonomy" id="40151"/>
    <lineage>
        <taxon>Eukaryota</taxon>
        <taxon>Metazoa</taxon>
        <taxon>Chordata</taxon>
        <taxon>Craniata</taxon>
        <taxon>Vertebrata</taxon>
        <taxon>Euteleostomi</taxon>
        <taxon>Mammalia</taxon>
        <taxon>Eutheria</taxon>
        <taxon>Laurasiatheria</taxon>
        <taxon>Artiodactyla</taxon>
        <taxon>Whippomorpha</taxon>
        <taxon>Cetacea</taxon>
        <taxon>Odontoceti</taxon>
        <taxon>Monodontidae</taxon>
        <taxon>Monodon</taxon>
    </lineage>
</organism>
<evidence type="ECO:0000313" key="5">
    <source>
        <dbReference type="EMBL" id="TKC53314.1"/>
    </source>
</evidence>
<feature type="domain" description="DNA replication factor Cdt1 C-terminal" evidence="4">
    <location>
        <begin position="57"/>
        <end position="144"/>
    </location>
</feature>
<sequence>MEVPEDQLTRWHPCFNVDKVPYIKPAKLPQPPTVEKLATAQEVLAGDVPGPAGADPAQEAQKQLAQMTRRLKQKQRLQGLERLPEVARVLRSVFRSEHKPALSMEMACARMVGSYRTATSPWEMEKHVHLLSELLSDWLSLHRICTDTYVNLGKAADLAGVLARLVRLARAEEAL</sequence>
<dbReference type="AlphaFoldDB" id="A0A4U1FTE2"/>
<accession>A0A4U1FTE2</accession>
<comment type="similarity">
    <text evidence="1">Belongs to the Cdt1 family.</text>
</comment>
<dbReference type="InterPro" id="IPR036390">
    <property type="entry name" value="WH_DNA-bd_sf"/>
</dbReference>
<dbReference type="Proteomes" id="UP000308365">
    <property type="component" value="Unassembled WGS sequence"/>
</dbReference>
<evidence type="ECO:0000256" key="2">
    <source>
        <dbReference type="ARBA" id="ARBA00023306"/>
    </source>
</evidence>
<dbReference type="SUPFAM" id="SSF46785">
    <property type="entry name" value="Winged helix' DNA-binding domain"/>
    <property type="match status" value="1"/>
</dbReference>
<evidence type="ECO:0000313" key="6">
    <source>
        <dbReference type="Proteomes" id="UP000308365"/>
    </source>
</evidence>
<dbReference type="Gene3D" id="1.10.10.1420">
    <property type="entry name" value="DNA replication factor Cdt1, C-terminal WH domain"/>
    <property type="match status" value="1"/>
</dbReference>
<dbReference type="GO" id="GO:0071163">
    <property type="term" value="P:DNA replication preinitiation complex assembly"/>
    <property type="evidence" value="ECO:0007669"/>
    <property type="project" value="InterPro"/>
</dbReference>
<dbReference type="InterPro" id="IPR038090">
    <property type="entry name" value="Cdt1_C_WH_dom_sf"/>
</dbReference>
<dbReference type="EMBL" id="RWIC01000008">
    <property type="protein sequence ID" value="TKC53314.1"/>
    <property type="molecule type" value="Genomic_DNA"/>
</dbReference>
<protein>
    <submittedName>
        <fullName evidence="5">Uncharacterized protein</fullName>
    </submittedName>
</protein>
<dbReference type="GO" id="GO:0000278">
    <property type="term" value="P:mitotic cell cycle"/>
    <property type="evidence" value="ECO:0007669"/>
    <property type="project" value="TreeGrafter"/>
</dbReference>
<comment type="caution">
    <text evidence="5">The sequence shown here is derived from an EMBL/GenBank/DDBJ whole genome shotgun (WGS) entry which is preliminary data.</text>
</comment>
<dbReference type="CDD" id="cd08767">
    <property type="entry name" value="Cdt1_c"/>
    <property type="match status" value="1"/>
</dbReference>
<dbReference type="Pfam" id="PF08839">
    <property type="entry name" value="CDT1"/>
    <property type="match status" value="1"/>
</dbReference>
<keyword evidence="2" id="KW-0131">Cell cycle</keyword>
<dbReference type="InterPro" id="IPR045173">
    <property type="entry name" value="Cdt1"/>
</dbReference>
<dbReference type="GO" id="GO:0070182">
    <property type="term" value="F:DNA polymerase binding"/>
    <property type="evidence" value="ECO:0007669"/>
    <property type="project" value="TreeGrafter"/>
</dbReference>
<dbReference type="GO" id="GO:0003677">
    <property type="term" value="F:DNA binding"/>
    <property type="evidence" value="ECO:0007669"/>
    <property type="project" value="InterPro"/>
</dbReference>
<dbReference type="GO" id="GO:0030174">
    <property type="term" value="P:regulation of DNA-templated DNA replication initiation"/>
    <property type="evidence" value="ECO:0007669"/>
    <property type="project" value="InterPro"/>
</dbReference>
<dbReference type="InterPro" id="IPR014939">
    <property type="entry name" value="CDT1_Gemini-bd-like"/>
</dbReference>
<dbReference type="GO" id="GO:0005634">
    <property type="term" value="C:nucleus"/>
    <property type="evidence" value="ECO:0007669"/>
    <property type="project" value="TreeGrafter"/>
</dbReference>